<dbReference type="Pfam" id="PF19289">
    <property type="entry name" value="PmbA_TldD_3rd"/>
    <property type="match status" value="1"/>
</dbReference>
<dbReference type="AlphaFoldDB" id="A0A956RR94"/>
<evidence type="ECO:0000256" key="1">
    <source>
        <dbReference type="ARBA" id="ARBA00005836"/>
    </source>
</evidence>
<sequence>MSKFQNQLELARWACREATQVGANEARVSVSRTRYVNLSYRDRKIETLEESVQSGLSVSLFRDGKFSAHRTSDLRPEAITKFLQDTVAMTGYLAEDPYRRLPEPHYYADRPARELELVDADYGRVSPEDRHRMARTVEASARDIGGDKVISATGNYYDSTTESATVASNGFEGTAERTDFWCGVDVTARDAGDKRPEEWWWEGGCRRDAFADPEKIGRLGVERALARIGSEKIPTEKMPIIIENRSAGRLLRFMGSAFYARNLQQRQSFLEGKVGQQITSPLLTVTDDPLIPRGMASRLFDDEGISARPLPMIEKGVLRNFYVDTYYGRKLEMEATTGSPSNIMVELGDRAQADWMKQLGRGVLVTGFIGGNSNSSTGDFSTGVFGFLFENGEITRPVSELNLGGNHLEFWHKLIGVGNDPYPFSSSPTPCLVFEDVTMAGA</sequence>
<gene>
    <name evidence="5" type="ORF">KC729_16835</name>
</gene>
<dbReference type="InterPro" id="IPR035068">
    <property type="entry name" value="TldD/PmbA_N"/>
</dbReference>
<dbReference type="InterPro" id="IPR036059">
    <property type="entry name" value="TldD/PmbA_sf"/>
</dbReference>
<proteinExistence type="inferred from homology"/>
<dbReference type="InterPro" id="IPR045570">
    <property type="entry name" value="Metalloprtase-TldD/E_cen_dom"/>
</dbReference>
<reference evidence="5" key="2">
    <citation type="journal article" date="2021" name="Microbiome">
        <title>Successional dynamics and alternative stable states in a saline activated sludge microbial community over 9 years.</title>
        <authorList>
            <person name="Wang Y."/>
            <person name="Ye J."/>
            <person name="Ju F."/>
            <person name="Liu L."/>
            <person name="Boyd J.A."/>
            <person name="Deng Y."/>
            <person name="Parks D.H."/>
            <person name="Jiang X."/>
            <person name="Yin X."/>
            <person name="Woodcroft B.J."/>
            <person name="Tyson G.W."/>
            <person name="Hugenholtz P."/>
            <person name="Polz M.F."/>
            <person name="Zhang T."/>
        </authorList>
    </citation>
    <scope>NUCLEOTIDE SEQUENCE</scope>
    <source>
        <strain evidence="5">HKST-UBA01</strain>
    </source>
</reference>
<dbReference type="Pfam" id="PF01523">
    <property type="entry name" value="PmbA_TldD_1st"/>
    <property type="match status" value="1"/>
</dbReference>
<comment type="similarity">
    <text evidence="1">Belongs to the peptidase U62 family.</text>
</comment>
<evidence type="ECO:0000259" key="4">
    <source>
        <dbReference type="Pfam" id="PF19290"/>
    </source>
</evidence>
<comment type="caution">
    <text evidence="5">The sequence shown here is derived from an EMBL/GenBank/DDBJ whole genome shotgun (WGS) entry which is preliminary data.</text>
</comment>
<dbReference type="InterPro" id="IPR002510">
    <property type="entry name" value="Metalloprtase-TldD/E_N"/>
</dbReference>
<organism evidence="5 6">
    <name type="scientific">Eiseniibacteriota bacterium</name>
    <dbReference type="NCBI Taxonomy" id="2212470"/>
    <lineage>
        <taxon>Bacteria</taxon>
        <taxon>Candidatus Eiseniibacteriota</taxon>
    </lineage>
</organism>
<dbReference type="InterPro" id="IPR045569">
    <property type="entry name" value="Metalloprtase-TldD/E_C"/>
</dbReference>
<dbReference type="InterPro" id="IPR047657">
    <property type="entry name" value="PmbA"/>
</dbReference>
<dbReference type="Proteomes" id="UP000697710">
    <property type="component" value="Unassembled WGS sequence"/>
</dbReference>
<dbReference type="PANTHER" id="PTHR43421:SF1">
    <property type="entry name" value="METALLOPROTEASE PMBA"/>
    <property type="match status" value="1"/>
</dbReference>
<dbReference type="Gene3D" id="3.30.2290.10">
    <property type="entry name" value="PmbA/TldD superfamily"/>
    <property type="match status" value="1"/>
</dbReference>
<dbReference type="PANTHER" id="PTHR43421">
    <property type="entry name" value="METALLOPROTEASE PMBA"/>
    <property type="match status" value="1"/>
</dbReference>
<feature type="domain" description="Metalloprotease TldD/E C-terminal" evidence="3">
    <location>
        <begin position="235"/>
        <end position="441"/>
    </location>
</feature>
<feature type="domain" description="Metalloprotease TldD/E central" evidence="4">
    <location>
        <begin position="124"/>
        <end position="227"/>
    </location>
</feature>
<reference evidence="5" key="1">
    <citation type="submission" date="2020-04" db="EMBL/GenBank/DDBJ databases">
        <authorList>
            <person name="Zhang T."/>
        </authorList>
    </citation>
    <scope>NUCLEOTIDE SEQUENCE</scope>
    <source>
        <strain evidence="5">HKST-UBA01</strain>
    </source>
</reference>
<evidence type="ECO:0000313" key="5">
    <source>
        <dbReference type="EMBL" id="MCA9729357.1"/>
    </source>
</evidence>
<protein>
    <submittedName>
        <fullName evidence="5">TldD/PmbA family protein</fullName>
    </submittedName>
</protein>
<dbReference type="EMBL" id="JAGQHR010000663">
    <property type="protein sequence ID" value="MCA9729357.1"/>
    <property type="molecule type" value="Genomic_DNA"/>
</dbReference>
<accession>A0A956RR94</accession>
<feature type="domain" description="Metalloprotease TldD/E N-terminal" evidence="2">
    <location>
        <begin position="26"/>
        <end position="89"/>
    </location>
</feature>
<dbReference type="GO" id="GO:0006508">
    <property type="term" value="P:proteolysis"/>
    <property type="evidence" value="ECO:0007669"/>
    <property type="project" value="InterPro"/>
</dbReference>
<evidence type="ECO:0000259" key="3">
    <source>
        <dbReference type="Pfam" id="PF19289"/>
    </source>
</evidence>
<dbReference type="GO" id="GO:0005829">
    <property type="term" value="C:cytosol"/>
    <property type="evidence" value="ECO:0007669"/>
    <property type="project" value="TreeGrafter"/>
</dbReference>
<name>A0A956RR94_UNCEI</name>
<dbReference type="GO" id="GO:0008237">
    <property type="term" value="F:metallopeptidase activity"/>
    <property type="evidence" value="ECO:0007669"/>
    <property type="project" value="InterPro"/>
</dbReference>
<dbReference type="SUPFAM" id="SSF111283">
    <property type="entry name" value="Putative modulator of DNA gyrase, PmbA/TldD"/>
    <property type="match status" value="1"/>
</dbReference>
<evidence type="ECO:0000313" key="6">
    <source>
        <dbReference type="Proteomes" id="UP000697710"/>
    </source>
</evidence>
<dbReference type="Pfam" id="PF19290">
    <property type="entry name" value="PmbA_TldD_2nd"/>
    <property type="match status" value="1"/>
</dbReference>
<evidence type="ECO:0000259" key="2">
    <source>
        <dbReference type="Pfam" id="PF01523"/>
    </source>
</evidence>